<dbReference type="InterPro" id="IPR013130">
    <property type="entry name" value="Fe3_Rdtase_TM_dom"/>
</dbReference>
<evidence type="ECO:0000256" key="6">
    <source>
        <dbReference type="SAM" id="MobiDB-lite"/>
    </source>
</evidence>
<dbReference type="PANTHER" id="PTHR11972:SF69">
    <property type="entry name" value="FERRIC REDUCTION OXIDASE 6-RELATED"/>
    <property type="match status" value="1"/>
</dbReference>
<dbReference type="InterPro" id="IPR039261">
    <property type="entry name" value="FNR_nucleotide-bd"/>
</dbReference>
<dbReference type="AlphaFoldDB" id="A0A1D1ZWT4"/>
<proteinExistence type="predicted"/>
<feature type="transmembrane region" description="Helical" evidence="7">
    <location>
        <begin position="181"/>
        <end position="204"/>
    </location>
</feature>
<feature type="region of interest" description="Disordered" evidence="6">
    <location>
        <begin position="562"/>
        <end position="591"/>
    </location>
</feature>
<name>A0A1D1ZWT4_AUXPR</name>
<protein>
    <recommendedName>
        <fullName evidence="8">FAD-binding FR-type domain-containing protein</fullName>
    </recommendedName>
</protein>
<evidence type="ECO:0000256" key="4">
    <source>
        <dbReference type="ARBA" id="ARBA00023002"/>
    </source>
</evidence>
<evidence type="ECO:0000259" key="8">
    <source>
        <dbReference type="PROSITE" id="PS51384"/>
    </source>
</evidence>
<feature type="transmembrane region" description="Helical" evidence="7">
    <location>
        <begin position="670"/>
        <end position="695"/>
    </location>
</feature>
<dbReference type="Pfam" id="PF08022">
    <property type="entry name" value="FAD_binding_8"/>
    <property type="match status" value="1"/>
</dbReference>
<reference evidence="9" key="1">
    <citation type="submission" date="2015-08" db="EMBL/GenBank/DDBJ databases">
        <authorList>
            <person name="Babu N.S."/>
            <person name="Beckwith C.J."/>
            <person name="Beseler K.G."/>
            <person name="Brison A."/>
            <person name="Carone J.V."/>
            <person name="Caskin T.P."/>
            <person name="Diamond M."/>
            <person name="Durham M.E."/>
            <person name="Foxe J.M."/>
            <person name="Go M."/>
            <person name="Henderson B.A."/>
            <person name="Jones I.B."/>
            <person name="McGettigan J.A."/>
            <person name="Micheletti S.J."/>
            <person name="Nasrallah M.E."/>
            <person name="Ortiz D."/>
            <person name="Piller C.R."/>
            <person name="Privatt S.R."/>
            <person name="Schneider S.L."/>
            <person name="Sharp S."/>
            <person name="Smith T.C."/>
            <person name="Stanton J.D."/>
            <person name="Ullery H.E."/>
            <person name="Wilson R.J."/>
            <person name="Serrano M.G."/>
            <person name="Buck G."/>
            <person name="Lee V."/>
            <person name="Wang Y."/>
            <person name="Carvalho R."/>
            <person name="Voegtly L."/>
            <person name="Shi R."/>
            <person name="Duckworth R."/>
            <person name="Johnson A."/>
            <person name="Loviza R."/>
            <person name="Walstead R."/>
            <person name="Shah Z."/>
            <person name="Kiflezghi M."/>
            <person name="Wade K."/>
            <person name="Ball S.L."/>
            <person name="Bradley K.W."/>
            <person name="Asai D.J."/>
            <person name="Bowman C.A."/>
            <person name="Russell D.A."/>
            <person name="Pope W.H."/>
            <person name="Jacobs-Sera D."/>
            <person name="Hendrix R.W."/>
            <person name="Hatfull G.F."/>
        </authorList>
    </citation>
    <scope>NUCLEOTIDE SEQUENCE</scope>
</reference>
<feature type="transmembrane region" description="Helical" evidence="7">
    <location>
        <begin position="628"/>
        <end position="650"/>
    </location>
</feature>
<dbReference type="Pfam" id="PF01794">
    <property type="entry name" value="Ferric_reduct"/>
    <property type="match status" value="1"/>
</dbReference>
<feature type="transmembrane region" description="Helical" evidence="7">
    <location>
        <begin position="299"/>
        <end position="321"/>
    </location>
</feature>
<feature type="domain" description="FAD-binding FR-type" evidence="8">
    <location>
        <begin position="343"/>
        <end position="449"/>
    </location>
</feature>
<keyword evidence="5 7" id="KW-0472">Membrane</keyword>
<gene>
    <name evidence="9" type="ORF">g.71733</name>
</gene>
<evidence type="ECO:0000256" key="7">
    <source>
        <dbReference type="SAM" id="Phobius"/>
    </source>
</evidence>
<organism evidence="9">
    <name type="scientific">Auxenochlorella protothecoides</name>
    <name type="common">Green microalga</name>
    <name type="synonym">Chlorella protothecoides</name>
    <dbReference type="NCBI Taxonomy" id="3075"/>
    <lineage>
        <taxon>Eukaryota</taxon>
        <taxon>Viridiplantae</taxon>
        <taxon>Chlorophyta</taxon>
        <taxon>core chlorophytes</taxon>
        <taxon>Trebouxiophyceae</taxon>
        <taxon>Chlorellales</taxon>
        <taxon>Chlorellaceae</taxon>
        <taxon>Auxenochlorella</taxon>
    </lineage>
</organism>
<feature type="transmembrane region" description="Helical" evidence="7">
    <location>
        <begin position="128"/>
        <end position="150"/>
    </location>
</feature>
<accession>A0A1D1ZWT4</accession>
<feature type="transmembrane region" description="Helical" evidence="7">
    <location>
        <begin position="269"/>
        <end position="287"/>
    </location>
</feature>
<dbReference type="InterPro" id="IPR050369">
    <property type="entry name" value="RBOH/FRE"/>
</dbReference>
<dbReference type="GO" id="GO:0016491">
    <property type="term" value="F:oxidoreductase activity"/>
    <property type="evidence" value="ECO:0007669"/>
    <property type="project" value="UniProtKB-KW"/>
</dbReference>
<keyword evidence="2 7" id="KW-0812">Transmembrane</keyword>
<comment type="subcellular location">
    <subcellularLocation>
        <location evidence="1">Membrane</location>
        <topology evidence="1">Multi-pass membrane protein</topology>
    </subcellularLocation>
</comment>
<dbReference type="EMBL" id="GDKF01007208">
    <property type="protein sequence ID" value="JAT71414.1"/>
    <property type="molecule type" value="Transcribed_RNA"/>
</dbReference>
<evidence type="ECO:0000313" key="9">
    <source>
        <dbReference type="EMBL" id="JAT71414.1"/>
    </source>
</evidence>
<dbReference type="PANTHER" id="PTHR11972">
    <property type="entry name" value="NADPH OXIDASE"/>
    <property type="match status" value="1"/>
</dbReference>
<feature type="transmembrane region" description="Helical" evidence="7">
    <location>
        <begin position="80"/>
        <end position="100"/>
    </location>
</feature>
<keyword evidence="3 7" id="KW-1133">Transmembrane helix</keyword>
<feature type="transmembrane region" description="Helical" evidence="7">
    <location>
        <begin position="230"/>
        <end position="249"/>
    </location>
</feature>
<dbReference type="GO" id="GO:0005886">
    <property type="term" value="C:plasma membrane"/>
    <property type="evidence" value="ECO:0007669"/>
    <property type="project" value="TreeGrafter"/>
</dbReference>
<sequence>EINPFRDDSSARRARMSMFRVWAPVGLRALAWLALTVSLASLAKYVDIPASWYTTLGIRYPYGFEFEVWAWTGRNSGRLVLGWGPLLLAALLTIASSAFAPVDRPKWWTNNTYKVRSFLQRQLPPTRLWLAVSDGLTILDVILCMGLLALHAKYFLPPMISQHARIVKLRESGQVFRDPLWYMYFKVAGRQFGVLMFIDVYLLLLPIPRSSFLQDLAGLDHAAMIRYHKFLGLVTFYMLTLHALVTYAYWGFVGRFWREFWDWGTIRTINNLAGTLSWLCFILLAWASKDFIRRSSYQFFYRIHILGFLGFMVLGCIHYSGAWRFFTPGLLLWGVDLVQRAGMGMTPVPVLSADVDSEKDVTTLVLQHSQSTCPLGDIHLLVPAISRWAWHPFTIARATPAAGLTPGALTLHVKGEGQWTRALRRLAAAGAGRRLEVRASLPARSLPAPEPWAAAEAVAVVVGGIAATAAMPALRSLVEARRSGHQGPRRVLVLWAARHATEFLALDPVVGAAALAGDGWLTLELHLTRRPGCRHCGADPQGVRRSPSAGSSQDEELVALQAGQDPDPDPEPGPEPARGRGRGQSGEAAAGYRAVRKPQTGLVAVSASPLGTRNPCPLPPAHQGRLHLMALHLITFLGGFTGLILGWSWMAEAQTARESGALPRSHVTQLYGTVGATAIACFCVVGLGLPFAVLIAPPMLVRLWRGGAWRRITPPDADPGEEEARDLARVPVLAGGYNSSEGCSVDMGTLTVPGHGSIPILPRRPAMDEAFAELGLLHSRIDVLLAGPEGMYRAGVKAVAALNGHRVLPSSKPMYEVHKLAGML</sequence>
<evidence type="ECO:0000256" key="2">
    <source>
        <dbReference type="ARBA" id="ARBA00022692"/>
    </source>
</evidence>
<evidence type="ECO:0000256" key="1">
    <source>
        <dbReference type="ARBA" id="ARBA00004141"/>
    </source>
</evidence>
<keyword evidence="4" id="KW-0560">Oxidoreductase</keyword>
<evidence type="ECO:0000256" key="3">
    <source>
        <dbReference type="ARBA" id="ARBA00022989"/>
    </source>
</evidence>
<dbReference type="Gene3D" id="3.40.50.80">
    <property type="entry name" value="Nucleotide-binding domain of ferredoxin-NADP reductase (FNR) module"/>
    <property type="match status" value="1"/>
</dbReference>
<feature type="transmembrane region" description="Helical" evidence="7">
    <location>
        <begin position="21"/>
        <end position="43"/>
    </location>
</feature>
<dbReference type="PROSITE" id="PS51384">
    <property type="entry name" value="FAD_FR"/>
    <property type="match status" value="1"/>
</dbReference>
<dbReference type="InterPro" id="IPR013112">
    <property type="entry name" value="FAD-bd_8"/>
</dbReference>
<dbReference type="InterPro" id="IPR017927">
    <property type="entry name" value="FAD-bd_FR_type"/>
</dbReference>
<evidence type="ECO:0000256" key="5">
    <source>
        <dbReference type="ARBA" id="ARBA00023136"/>
    </source>
</evidence>
<feature type="non-terminal residue" evidence="9">
    <location>
        <position position="1"/>
    </location>
</feature>
<feature type="region of interest" description="Disordered" evidence="6">
    <location>
        <begin position="538"/>
        <end position="557"/>
    </location>
</feature>